<evidence type="ECO:0000259" key="2">
    <source>
        <dbReference type="PROSITE" id="PS51061"/>
    </source>
</evidence>
<evidence type="ECO:0000313" key="3">
    <source>
        <dbReference type="EMBL" id="KAK2187646.1"/>
    </source>
</evidence>
<name>A0AAD9P433_RIDPI</name>
<dbReference type="AlphaFoldDB" id="A0AAD9P433"/>
<feature type="region of interest" description="Disordered" evidence="1">
    <location>
        <begin position="1"/>
        <end position="31"/>
    </location>
</feature>
<dbReference type="EMBL" id="JAODUO010000159">
    <property type="protein sequence ID" value="KAK2187646.1"/>
    <property type="molecule type" value="Genomic_DNA"/>
</dbReference>
<organism evidence="3 4">
    <name type="scientific">Ridgeia piscesae</name>
    <name type="common">Tubeworm</name>
    <dbReference type="NCBI Taxonomy" id="27915"/>
    <lineage>
        <taxon>Eukaryota</taxon>
        <taxon>Metazoa</taxon>
        <taxon>Spiralia</taxon>
        <taxon>Lophotrochozoa</taxon>
        <taxon>Annelida</taxon>
        <taxon>Polychaeta</taxon>
        <taxon>Sedentaria</taxon>
        <taxon>Canalipalpata</taxon>
        <taxon>Sabellida</taxon>
        <taxon>Siboglinidae</taxon>
        <taxon>Ridgeia</taxon>
    </lineage>
</organism>
<feature type="domain" description="R3H" evidence="2">
    <location>
        <begin position="45"/>
        <end position="108"/>
    </location>
</feature>
<feature type="region of interest" description="Disordered" evidence="1">
    <location>
        <begin position="208"/>
        <end position="242"/>
    </location>
</feature>
<dbReference type="Pfam" id="PF01424">
    <property type="entry name" value="R3H"/>
    <property type="match status" value="1"/>
</dbReference>
<dbReference type="PIRSF" id="PIRSF037943">
    <property type="entry name" value="Sperm-assoc_antigen_PAG7"/>
    <property type="match status" value="1"/>
</dbReference>
<keyword evidence="4" id="KW-1185">Reference proteome</keyword>
<dbReference type="SMART" id="SM00393">
    <property type="entry name" value="R3H"/>
    <property type="match status" value="1"/>
</dbReference>
<accession>A0AAD9P433</accession>
<dbReference type="Proteomes" id="UP001209878">
    <property type="component" value="Unassembled WGS sequence"/>
</dbReference>
<dbReference type="Gene3D" id="3.30.1370.50">
    <property type="entry name" value="R3H-like domain"/>
    <property type="match status" value="1"/>
</dbReference>
<reference evidence="3" key="1">
    <citation type="journal article" date="2023" name="Mol. Biol. Evol.">
        <title>Third-Generation Sequencing Reveals the Adaptive Role of the Epigenome in Three Deep-Sea Polychaetes.</title>
        <authorList>
            <person name="Perez M."/>
            <person name="Aroh O."/>
            <person name="Sun Y."/>
            <person name="Lan Y."/>
            <person name="Juniper S.K."/>
            <person name="Young C.R."/>
            <person name="Angers B."/>
            <person name="Qian P.Y."/>
        </authorList>
    </citation>
    <scope>NUCLEOTIDE SEQUENCE</scope>
    <source>
        <strain evidence="3">R07B-5</strain>
    </source>
</reference>
<comment type="caution">
    <text evidence="3">The sequence shown here is derived from an EMBL/GenBank/DDBJ whole genome shotgun (WGS) entry which is preliminary data.</text>
</comment>
<dbReference type="InterPro" id="IPR036867">
    <property type="entry name" value="R3H_dom_sf"/>
</dbReference>
<proteinExistence type="predicted"/>
<dbReference type="PANTHER" id="PTHR13498">
    <property type="entry name" value="SPERM ASSOCIATED ANTIGEN 7"/>
    <property type="match status" value="1"/>
</dbReference>
<evidence type="ECO:0000256" key="1">
    <source>
        <dbReference type="SAM" id="MobiDB-lite"/>
    </source>
</evidence>
<protein>
    <recommendedName>
        <fullName evidence="2">R3H domain-containing protein</fullName>
    </recommendedName>
</protein>
<dbReference type="SUPFAM" id="SSF82708">
    <property type="entry name" value="R3H domain"/>
    <property type="match status" value="1"/>
</dbReference>
<gene>
    <name evidence="3" type="ORF">NP493_159g04007</name>
</gene>
<evidence type="ECO:0000313" key="4">
    <source>
        <dbReference type="Proteomes" id="UP001209878"/>
    </source>
</evidence>
<dbReference type="InterPro" id="IPR017330">
    <property type="entry name" value="SPAG7"/>
</dbReference>
<dbReference type="PROSITE" id="PS51061">
    <property type="entry name" value="R3H"/>
    <property type="match status" value="1"/>
</dbReference>
<dbReference type="PANTHER" id="PTHR13498:SF3">
    <property type="entry name" value="SPERM-ASSOCIATED ANTIGEN 7"/>
    <property type="match status" value="1"/>
</dbReference>
<feature type="compositionally biased region" description="Basic and acidic residues" evidence="1">
    <location>
        <begin position="20"/>
        <end position="31"/>
    </location>
</feature>
<dbReference type="InterPro" id="IPR001374">
    <property type="entry name" value="R3H_dom"/>
</dbReference>
<dbReference type="GO" id="GO:0003676">
    <property type="term" value="F:nucleic acid binding"/>
    <property type="evidence" value="ECO:0007669"/>
    <property type="project" value="UniProtKB-UniRule"/>
</dbReference>
<sequence>MADLLGSILGSMERPPSLGDAERKKARERKKQLEKLKEQEKEKLNKFRLQIQKRINGFIKDGQQQNMRLEPMAKVFRAIVHEVADVAGLTSFSFGQEEIDRYVMLWKKEFAPSDEELSAYRKGEEWDPEKAKELVRLKELETVARETRTTSKSETFVPHSNYKDKYEHLIGKVAAKDAAQITTANKSYGFVPSENKRDSRTIEQVMAENKARKKLKTEHDRELATASETTKPEATASSEETS</sequence>